<accession>A0ABR9JP06</accession>
<comment type="caution">
    <text evidence="1">The sequence shown here is derived from an EMBL/GenBank/DDBJ whole genome shotgun (WGS) entry which is preliminary data.</text>
</comment>
<keyword evidence="2" id="KW-1185">Reference proteome</keyword>
<reference evidence="1 2" key="1">
    <citation type="submission" date="2020-10" db="EMBL/GenBank/DDBJ databases">
        <title>Sequencing the genomes of 1000 actinobacteria strains.</title>
        <authorList>
            <person name="Klenk H.-P."/>
        </authorList>
    </citation>
    <scope>NUCLEOTIDE SEQUENCE [LARGE SCALE GENOMIC DNA]</scope>
    <source>
        <strain evidence="1 2">DSM 46744</strain>
    </source>
</reference>
<sequence>MTFGAKMCELMTSQNVSLRRLAIMINYDPGYLSKISRDLKPVPEQLAALLDQVLDARGELVALASGVTSTETGKTGELPCIPVGTLNSGPTPDEGDDSVKRRAALQLIAALGAGSAIPPGAVETVLAGVEDALGSDVLDLAEWERVVHDYDYRLRTSPAGTLIEDLTTDIIAMDGLFKRHMPPLQKAGLLRVSSALTGLLAIELGDSGNPRAARVAWGTATRAADASGDQKLRVWVRGRAAEDAVFTQRSPQVVTQLADEAIRIADGTSSPGLLRAQAARAYLAAVEGDREHSLGGLTDSQSTFDRLPGSAAHESVFGYRETQQRWGETFVYAYAGDARADASLSEARSLYPQAALAPRANLALMEAMSLIRNREIGIGLEHAVQTLQGHTRSSAGGYLLSASILSAIPAKARSLPVARELQALTPGAA</sequence>
<organism evidence="1 2">
    <name type="scientific">Actinomadura algeriensis</name>
    <dbReference type="NCBI Taxonomy" id="1679523"/>
    <lineage>
        <taxon>Bacteria</taxon>
        <taxon>Bacillati</taxon>
        <taxon>Actinomycetota</taxon>
        <taxon>Actinomycetes</taxon>
        <taxon>Streptosporangiales</taxon>
        <taxon>Thermomonosporaceae</taxon>
        <taxon>Actinomadura</taxon>
    </lineage>
</organism>
<evidence type="ECO:0000313" key="1">
    <source>
        <dbReference type="EMBL" id="MBE1532287.1"/>
    </source>
</evidence>
<dbReference type="RefSeq" id="WP_225961103.1">
    <property type="nucleotide sequence ID" value="NZ_JADBDZ010000001.1"/>
</dbReference>
<name>A0ABR9JP06_9ACTN</name>
<proteinExistence type="predicted"/>
<dbReference type="EMBL" id="JADBDZ010000001">
    <property type="protein sequence ID" value="MBE1532287.1"/>
    <property type="molecule type" value="Genomic_DNA"/>
</dbReference>
<protein>
    <recommendedName>
        <fullName evidence="3">XRE family transcriptional regulator</fullName>
    </recommendedName>
</protein>
<evidence type="ECO:0000313" key="2">
    <source>
        <dbReference type="Proteomes" id="UP000627838"/>
    </source>
</evidence>
<gene>
    <name evidence="1" type="ORF">H4W34_002120</name>
</gene>
<dbReference type="Proteomes" id="UP000627838">
    <property type="component" value="Unassembled WGS sequence"/>
</dbReference>
<evidence type="ECO:0008006" key="3">
    <source>
        <dbReference type="Google" id="ProtNLM"/>
    </source>
</evidence>